<evidence type="ECO:0000259" key="4">
    <source>
        <dbReference type="PROSITE" id="PS50048"/>
    </source>
</evidence>
<gene>
    <name evidence="5" type="ORF">LLEC1_04756</name>
</gene>
<name>A0A179I5U0_CORDF</name>
<dbReference type="GO" id="GO:0000981">
    <property type="term" value="F:DNA-binding transcription factor activity, RNA polymerase II-specific"/>
    <property type="evidence" value="ECO:0007669"/>
    <property type="project" value="InterPro"/>
</dbReference>
<dbReference type="Pfam" id="PF00172">
    <property type="entry name" value="Zn_clus"/>
    <property type="match status" value="1"/>
</dbReference>
<dbReference type="CDD" id="cd00067">
    <property type="entry name" value="GAL4"/>
    <property type="match status" value="1"/>
</dbReference>
<dbReference type="GO" id="GO:0008270">
    <property type="term" value="F:zinc ion binding"/>
    <property type="evidence" value="ECO:0007669"/>
    <property type="project" value="InterPro"/>
</dbReference>
<keyword evidence="6" id="KW-1185">Reference proteome</keyword>
<feature type="region of interest" description="Disordered" evidence="3">
    <location>
        <begin position="87"/>
        <end position="108"/>
    </location>
</feature>
<evidence type="ECO:0000256" key="2">
    <source>
        <dbReference type="ARBA" id="ARBA00023242"/>
    </source>
</evidence>
<dbReference type="InterPro" id="IPR036864">
    <property type="entry name" value="Zn2-C6_fun-type_DNA-bd_sf"/>
</dbReference>
<sequence length="560" mass="62680">MASATPNKACVPCRARKTKCDAATSGLPCSGCVSRNCAEQCVVAARKRRRRPGQPAQDVGAPTPARPRLNPTAITPRAQPLRATSLAWHHSPDSPSRQPSTPDSIDKRQSRTQLHYYHILKEAVDDGALDEQDDKTGTPFGPDEDQTWHGGVPQLDDVDKEYLNKKKVFDLPPKRCIIIHITTYFTMLEPYSPIIDRGDFVHNFESGTCSLFLLCAILAVSSLYVPQKTIEECDFADRAEAQATFASRATLLHDFQAESDALAFLQGSLLMTRVLLEHPTEKDSNYWFYNALRLATKLGLYSHLPAMEAPKLSDWSTERIARDYQDIVPPTTSQQKALFIAICKLSAIYGRVLYSVAKDPAVDLQQLMRPLDAWRMSLATQLQLCNQSPNGNIHYLDLMGTSYRYEATLCRLIQRQLRHVDATKSNYAKQRLRSAMLELDGVTGKILAYGMMKKVPITLQTMLALNQLREIPAIKKAIPLFELILSRKKLYGGGAVVHVPQVAAQCESQWEAAGVSRRPQLDAETEDAPAESFDSFVQEFLEYDTLGDWNFAQVDFSRLV</sequence>
<feature type="domain" description="Zn(2)-C6 fungal-type" evidence="4">
    <location>
        <begin position="9"/>
        <end position="43"/>
    </location>
</feature>
<evidence type="ECO:0000256" key="1">
    <source>
        <dbReference type="ARBA" id="ARBA00022723"/>
    </source>
</evidence>
<dbReference type="PANTHER" id="PTHR47425">
    <property type="entry name" value="FARB-RELATED"/>
    <property type="match status" value="1"/>
</dbReference>
<dbReference type="InterPro" id="IPR007219">
    <property type="entry name" value="XnlR_reg_dom"/>
</dbReference>
<proteinExistence type="predicted"/>
<organism evidence="5 6">
    <name type="scientific">Cordyceps confragosa</name>
    <name type="common">Lecanicillium lecanii</name>
    <dbReference type="NCBI Taxonomy" id="2714763"/>
    <lineage>
        <taxon>Eukaryota</taxon>
        <taxon>Fungi</taxon>
        <taxon>Dikarya</taxon>
        <taxon>Ascomycota</taxon>
        <taxon>Pezizomycotina</taxon>
        <taxon>Sordariomycetes</taxon>
        <taxon>Hypocreomycetidae</taxon>
        <taxon>Hypocreales</taxon>
        <taxon>Cordycipitaceae</taxon>
        <taxon>Akanthomyces</taxon>
    </lineage>
</organism>
<evidence type="ECO:0000256" key="3">
    <source>
        <dbReference type="SAM" id="MobiDB-lite"/>
    </source>
</evidence>
<feature type="compositionally biased region" description="Polar residues" evidence="3">
    <location>
        <begin position="93"/>
        <end position="103"/>
    </location>
</feature>
<dbReference type="AlphaFoldDB" id="A0A179I5U0"/>
<accession>A0A179I5U0</accession>
<dbReference type="SUPFAM" id="SSF57701">
    <property type="entry name" value="Zn2/Cys6 DNA-binding domain"/>
    <property type="match status" value="1"/>
</dbReference>
<dbReference type="GO" id="GO:0006351">
    <property type="term" value="P:DNA-templated transcription"/>
    <property type="evidence" value="ECO:0007669"/>
    <property type="project" value="InterPro"/>
</dbReference>
<dbReference type="GO" id="GO:0003677">
    <property type="term" value="F:DNA binding"/>
    <property type="evidence" value="ECO:0007669"/>
    <property type="project" value="InterPro"/>
</dbReference>
<comment type="caution">
    <text evidence="5">The sequence shown here is derived from an EMBL/GenBank/DDBJ whole genome shotgun (WGS) entry which is preliminary data.</text>
</comment>
<feature type="region of interest" description="Disordered" evidence="3">
    <location>
        <begin position="46"/>
        <end position="73"/>
    </location>
</feature>
<keyword evidence="1" id="KW-0479">Metal-binding</keyword>
<dbReference type="InterPro" id="IPR052761">
    <property type="entry name" value="Fungal_Detox/Toxin_TFs"/>
</dbReference>
<dbReference type="PANTHER" id="PTHR47425:SF2">
    <property type="entry name" value="FARB-RELATED"/>
    <property type="match status" value="1"/>
</dbReference>
<keyword evidence="2" id="KW-0539">Nucleus</keyword>
<dbReference type="PROSITE" id="PS50048">
    <property type="entry name" value="ZN2_CY6_FUNGAL_2"/>
    <property type="match status" value="1"/>
</dbReference>
<reference evidence="5 6" key="1">
    <citation type="submission" date="2016-03" db="EMBL/GenBank/DDBJ databases">
        <title>Fine-scale spatial genetic structure of a fungal parasite of coffee scale insects.</title>
        <authorList>
            <person name="Jackson D."/>
            <person name="Zemenick K.A."/>
            <person name="Malloure B."/>
            <person name="Quandt C.A."/>
            <person name="James T.Y."/>
        </authorList>
    </citation>
    <scope>NUCLEOTIDE SEQUENCE [LARGE SCALE GENOMIC DNA]</scope>
    <source>
        <strain evidence="5 6">UM487</strain>
    </source>
</reference>
<dbReference type="SMART" id="SM00066">
    <property type="entry name" value="GAL4"/>
    <property type="match status" value="1"/>
</dbReference>
<dbReference type="Gene3D" id="4.10.240.10">
    <property type="entry name" value="Zn(2)-C6 fungal-type DNA-binding domain"/>
    <property type="match status" value="1"/>
</dbReference>
<dbReference type="InterPro" id="IPR001138">
    <property type="entry name" value="Zn2Cys6_DnaBD"/>
</dbReference>
<dbReference type="PROSITE" id="PS00463">
    <property type="entry name" value="ZN2_CY6_FUNGAL_1"/>
    <property type="match status" value="1"/>
</dbReference>
<protein>
    <recommendedName>
        <fullName evidence="4">Zn(2)-C6 fungal-type domain-containing protein</fullName>
    </recommendedName>
</protein>
<dbReference type="Proteomes" id="UP000243081">
    <property type="component" value="Unassembled WGS sequence"/>
</dbReference>
<dbReference type="EMBL" id="LUKN01003547">
    <property type="protein sequence ID" value="OAQ97261.1"/>
    <property type="molecule type" value="Genomic_DNA"/>
</dbReference>
<dbReference type="Pfam" id="PF04082">
    <property type="entry name" value="Fungal_trans"/>
    <property type="match status" value="1"/>
</dbReference>
<dbReference type="CDD" id="cd12148">
    <property type="entry name" value="fungal_TF_MHR"/>
    <property type="match status" value="1"/>
</dbReference>
<dbReference type="OrthoDB" id="5121955at2759"/>
<evidence type="ECO:0000313" key="6">
    <source>
        <dbReference type="Proteomes" id="UP000243081"/>
    </source>
</evidence>
<evidence type="ECO:0000313" key="5">
    <source>
        <dbReference type="EMBL" id="OAQ97261.1"/>
    </source>
</evidence>
<dbReference type="OMA" id="DRWQMEQ"/>
<feature type="region of interest" description="Disordered" evidence="3">
    <location>
        <begin position="127"/>
        <end position="147"/>
    </location>
</feature>